<dbReference type="EMBL" id="FMHZ01000002">
    <property type="protein sequence ID" value="SCL71262.1"/>
    <property type="molecule type" value="Genomic_DNA"/>
</dbReference>
<dbReference type="STRING" id="47855.GA0070606_5666"/>
<organism evidence="2 3">
    <name type="scientific">Micromonospora citrea</name>
    <dbReference type="NCBI Taxonomy" id="47855"/>
    <lineage>
        <taxon>Bacteria</taxon>
        <taxon>Bacillati</taxon>
        <taxon>Actinomycetota</taxon>
        <taxon>Actinomycetes</taxon>
        <taxon>Micromonosporales</taxon>
        <taxon>Micromonosporaceae</taxon>
        <taxon>Micromonospora</taxon>
    </lineage>
</organism>
<name>A0A1C6VYG2_9ACTN</name>
<keyword evidence="3" id="KW-1185">Reference proteome</keyword>
<evidence type="ECO:0000313" key="2">
    <source>
        <dbReference type="EMBL" id="SCL71262.1"/>
    </source>
</evidence>
<feature type="region of interest" description="Disordered" evidence="1">
    <location>
        <begin position="1"/>
        <end position="96"/>
    </location>
</feature>
<dbReference type="AlphaFoldDB" id="A0A1C6VYG2"/>
<feature type="compositionally biased region" description="Low complexity" evidence="1">
    <location>
        <begin position="9"/>
        <end position="18"/>
    </location>
</feature>
<gene>
    <name evidence="2" type="ORF">GA0070606_5666</name>
</gene>
<evidence type="ECO:0000313" key="3">
    <source>
        <dbReference type="Proteomes" id="UP000199001"/>
    </source>
</evidence>
<sequence length="96" mass="9379">MGDGDAADAGDVGGPDFAPVTPAVESSAFGAPPANRAAIVPGPGPGYRGRITLPRTAHQAPPPPPVAGSDPGNGAGTDPRPAHHEGRPQPPDARPA</sequence>
<protein>
    <submittedName>
        <fullName evidence="2">Uncharacterized protein</fullName>
    </submittedName>
</protein>
<reference evidence="3" key="1">
    <citation type="submission" date="2016-06" db="EMBL/GenBank/DDBJ databases">
        <authorList>
            <person name="Varghese N."/>
            <person name="Submissions Spin"/>
        </authorList>
    </citation>
    <scope>NUCLEOTIDE SEQUENCE [LARGE SCALE GENOMIC DNA]</scope>
    <source>
        <strain evidence="3">DSM 43903</strain>
    </source>
</reference>
<proteinExistence type="predicted"/>
<dbReference type="Proteomes" id="UP000199001">
    <property type="component" value="Unassembled WGS sequence"/>
</dbReference>
<evidence type="ECO:0000256" key="1">
    <source>
        <dbReference type="SAM" id="MobiDB-lite"/>
    </source>
</evidence>
<accession>A0A1C6VYG2</accession>